<evidence type="ECO:0008006" key="8">
    <source>
        <dbReference type="Google" id="ProtNLM"/>
    </source>
</evidence>
<dbReference type="PaxDb" id="2903-EOD30481"/>
<evidence type="ECO:0000256" key="2">
    <source>
        <dbReference type="ARBA" id="ARBA00023157"/>
    </source>
</evidence>
<dbReference type="RefSeq" id="XP_005782910.1">
    <property type="nucleotide sequence ID" value="XM_005782853.1"/>
</dbReference>
<dbReference type="AlphaFoldDB" id="A0A0D3K3Z6"/>
<dbReference type="PROSITE" id="PS51914">
    <property type="entry name" value="MRH"/>
    <property type="match status" value="1"/>
</dbReference>
<dbReference type="Gene3D" id="1.10.10.1940">
    <property type="match status" value="1"/>
</dbReference>
<organism evidence="6 7">
    <name type="scientific">Emiliania huxleyi (strain CCMP1516)</name>
    <dbReference type="NCBI Taxonomy" id="280463"/>
    <lineage>
        <taxon>Eukaryota</taxon>
        <taxon>Haptista</taxon>
        <taxon>Haptophyta</taxon>
        <taxon>Prymnesiophyceae</taxon>
        <taxon>Isochrysidales</taxon>
        <taxon>Noelaerhabdaceae</taxon>
        <taxon>Emiliania</taxon>
    </lineage>
</organism>
<feature type="domain" description="ShKT" evidence="4">
    <location>
        <begin position="76"/>
        <end position="111"/>
    </location>
</feature>
<reference evidence="6" key="2">
    <citation type="submission" date="2024-10" db="UniProtKB">
        <authorList>
            <consortium name="EnsemblProtists"/>
        </authorList>
    </citation>
    <scope>IDENTIFICATION</scope>
</reference>
<evidence type="ECO:0000313" key="6">
    <source>
        <dbReference type="EnsemblProtists" id="EOD30481"/>
    </source>
</evidence>
<dbReference type="PROSITE" id="PS51670">
    <property type="entry name" value="SHKT"/>
    <property type="match status" value="1"/>
</dbReference>
<evidence type="ECO:0000313" key="7">
    <source>
        <dbReference type="Proteomes" id="UP000013827"/>
    </source>
</evidence>
<evidence type="ECO:0000256" key="1">
    <source>
        <dbReference type="ARBA" id="ARBA00022729"/>
    </source>
</evidence>
<dbReference type="InterPro" id="IPR039794">
    <property type="entry name" value="Gtb1-like"/>
</dbReference>
<dbReference type="SMART" id="SM00254">
    <property type="entry name" value="ShKT"/>
    <property type="match status" value="1"/>
</dbReference>
<dbReference type="SUPFAM" id="SSF50911">
    <property type="entry name" value="Mannose 6-phosphate receptor domain"/>
    <property type="match status" value="1"/>
</dbReference>
<dbReference type="STRING" id="2903.R1F5C6"/>
<keyword evidence="7" id="KW-1185">Reference proteome</keyword>
<dbReference type="GO" id="GO:0006491">
    <property type="term" value="P:N-glycan processing"/>
    <property type="evidence" value="ECO:0007669"/>
    <property type="project" value="TreeGrafter"/>
</dbReference>
<dbReference type="Proteomes" id="UP000013827">
    <property type="component" value="Unassembled WGS sequence"/>
</dbReference>
<accession>A0A0D3K3Z6</accession>
<keyword evidence="2" id="KW-1015">Disulfide bond</keyword>
<feature type="transmembrane region" description="Helical" evidence="3">
    <location>
        <begin position="48"/>
        <end position="67"/>
    </location>
</feature>
<sequence length="226" mass="24737">MLPYDHHHPSSPSRGGYRWLRSKALDHVNARRGLRRAFLECRNSPRKVVFRVLLLVLLLLCITMWRLHVPAARVACEDGHGECEAWARRGDCGRDPAYMREACPLSCGGRVPLPRERRNDDYCDCADGSDEPATTIPVSRVEDGVCDCCDGSDEPSKGKAAFSLGREWAWETAGAVGVLRGGDKCGAGPKRSVRITFECAESEKLGPVSERSTCAYATTLATPAAC</sequence>
<protein>
    <recommendedName>
        <fullName evidence="8">Glucosidase 2 subunit beta</fullName>
    </recommendedName>
</protein>
<dbReference type="GO" id="GO:0017177">
    <property type="term" value="C:glucosidase II complex"/>
    <property type="evidence" value="ECO:0007669"/>
    <property type="project" value="TreeGrafter"/>
</dbReference>
<proteinExistence type="predicted"/>
<reference evidence="7" key="1">
    <citation type="journal article" date="2013" name="Nature">
        <title>Pan genome of the phytoplankton Emiliania underpins its global distribution.</title>
        <authorList>
            <person name="Read B.A."/>
            <person name="Kegel J."/>
            <person name="Klute M.J."/>
            <person name="Kuo A."/>
            <person name="Lefebvre S.C."/>
            <person name="Maumus F."/>
            <person name="Mayer C."/>
            <person name="Miller J."/>
            <person name="Monier A."/>
            <person name="Salamov A."/>
            <person name="Young J."/>
            <person name="Aguilar M."/>
            <person name="Claverie J.M."/>
            <person name="Frickenhaus S."/>
            <person name="Gonzalez K."/>
            <person name="Herman E.K."/>
            <person name="Lin Y.C."/>
            <person name="Napier J."/>
            <person name="Ogata H."/>
            <person name="Sarno A.F."/>
            <person name="Shmutz J."/>
            <person name="Schroeder D."/>
            <person name="de Vargas C."/>
            <person name="Verret F."/>
            <person name="von Dassow P."/>
            <person name="Valentin K."/>
            <person name="Van de Peer Y."/>
            <person name="Wheeler G."/>
            <person name="Dacks J.B."/>
            <person name="Delwiche C.F."/>
            <person name="Dyhrman S.T."/>
            <person name="Glockner G."/>
            <person name="John U."/>
            <person name="Richards T."/>
            <person name="Worden A.Z."/>
            <person name="Zhang X."/>
            <person name="Grigoriev I.V."/>
            <person name="Allen A.E."/>
            <person name="Bidle K."/>
            <person name="Borodovsky M."/>
            <person name="Bowler C."/>
            <person name="Brownlee C."/>
            <person name="Cock J.M."/>
            <person name="Elias M."/>
            <person name="Gladyshev V.N."/>
            <person name="Groth M."/>
            <person name="Guda C."/>
            <person name="Hadaegh A."/>
            <person name="Iglesias-Rodriguez M.D."/>
            <person name="Jenkins J."/>
            <person name="Jones B.M."/>
            <person name="Lawson T."/>
            <person name="Leese F."/>
            <person name="Lindquist E."/>
            <person name="Lobanov A."/>
            <person name="Lomsadze A."/>
            <person name="Malik S.B."/>
            <person name="Marsh M.E."/>
            <person name="Mackinder L."/>
            <person name="Mock T."/>
            <person name="Mueller-Roeber B."/>
            <person name="Pagarete A."/>
            <person name="Parker M."/>
            <person name="Probert I."/>
            <person name="Quesneville H."/>
            <person name="Raines C."/>
            <person name="Rensing S.A."/>
            <person name="Riano-Pachon D.M."/>
            <person name="Richier S."/>
            <person name="Rokitta S."/>
            <person name="Shiraiwa Y."/>
            <person name="Soanes D.M."/>
            <person name="van der Giezen M."/>
            <person name="Wahlund T.M."/>
            <person name="Williams B."/>
            <person name="Wilson W."/>
            <person name="Wolfe G."/>
            <person name="Wurch L.L."/>
        </authorList>
    </citation>
    <scope>NUCLEOTIDE SEQUENCE</scope>
</reference>
<name>A0A0D3K3Z6_EMIH1</name>
<dbReference type="KEGG" id="ehx:EMIHUDRAFT_232824"/>
<evidence type="ECO:0000256" key="3">
    <source>
        <dbReference type="SAM" id="Phobius"/>
    </source>
</evidence>
<dbReference type="Pfam" id="PF13015">
    <property type="entry name" value="PRKCSH_1"/>
    <property type="match status" value="1"/>
</dbReference>
<dbReference type="Pfam" id="PF01549">
    <property type="entry name" value="ShK"/>
    <property type="match status" value="1"/>
</dbReference>
<feature type="domain" description="MRH" evidence="5">
    <location>
        <begin position="123"/>
        <end position="226"/>
    </location>
</feature>
<dbReference type="GeneID" id="17275754"/>
<dbReference type="eggNOG" id="KOG2397">
    <property type="taxonomic scope" value="Eukaryota"/>
</dbReference>
<dbReference type="InterPro" id="IPR009011">
    <property type="entry name" value="Man6P_isomerase_rcpt-bd_dom_sf"/>
</dbReference>
<evidence type="ECO:0000259" key="4">
    <source>
        <dbReference type="PROSITE" id="PS51670"/>
    </source>
</evidence>
<dbReference type="InterPro" id="IPR036607">
    <property type="entry name" value="PRKCSH"/>
</dbReference>
<dbReference type="InterPro" id="IPR044865">
    <property type="entry name" value="MRH_dom"/>
</dbReference>
<dbReference type="PANTHER" id="PTHR12630:SF1">
    <property type="entry name" value="GLUCOSIDASE 2 SUBUNIT BETA"/>
    <property type="match status" value="1"/>
</dbReference>
<dbReference type="InterPro" id="IPR003582">
    <property type="entry name" value="ShKT_dom"/>
</dbReference>
<dbReference type="Gene3D" id="2.70.130.10">
    <property type="entry name" value="Mannose-6-phosphate receptor binding domain"/>
    <property type="match status" value="1"/>
</dbReference>
<dbReference type="PANTHER" id="PTHR12630">
    <property type="entry name" value="N-LINKED OLIGOSACCHARIDE PROCESSING"/>
    <property type="match status" value="1"/>
</dbReference>
<keyword evidence="3" id="KW-0812">Transmembrane</keyword>
<keyword evidence="3" id="KW-1133">Transmembrane helix</keyword>
<keyword evidence="3" id="KW-0472">Membrane</keyword>
<dbReference type="HOGENOM" id="CLU_1226775_0_0_1"/>
<dbReference type="EnsemblProtists" id="EOD30481">
    <property type="protein sequence ID" value="EOD30481"/>
    <property type="gene ID" value="EMIHUDRAFT_232824"/>
</dbReference>
<evidence type="ECO:0000259" key="5">
    <source>
        <dbReference type="PROSITE" id="PS51914"/>
    </source>
</evidence>
<keyword evidence="1" id="KW-0732">Signal</keyword>